<proteinExistence type="predicted"/>
<dbReference type="AlphaFoldDB" id="A0A0L8FJD3"/>
<reference evidence="1" key="1">
    <citation type="submission" date="2015-07" db="EMBL/GenBank/DDBJ databases">
        <title>MeaNS - Measles Nucleotide Surveillance Program.</title>
        <authorList>
            <person name="Tran T."/>
            <person name="Druce J."/>
        </authorList>
    </citation>
    <scope>NUCLEOTIDE SEQUENCE</scope>
    <source>
        <strain evidence="1">UCB-OBI-ISO-001</strain>
        <tissue evidence="1">Gonad</tissue>
    </source>
</reference>
<dbReference type="EMBL" id="KQ430742">
    <property type="protein sequence ID" value="KOF63702.1"/>
    <property type="molecule type" value="Genomic_DNA"/>
</dbReference>
<organism evidence="1">
    <name type="scientific">Octopus bimaculoides</name>
    <name type="common">California two-spotted octopus</name>
    <dbReference type="NCBI Taxonomy" id="37653"/>
    <lineage>
        <taxon>Eukaryota</taxon>
        <taxon>Metazoa</taxon>
        <taxon>Spiralia</taxon>
        <taxon>Lophotrochozoa</taxon>
        <taxon>Mollusca</taxon>
        <taxon>Cephalopoda</taxon>
        <taxon>Coleoidea</taxon>
        <taxon>Octopodiformes</taxon>
        <taxon>Octopoda</taxon>
        <taxon>Incirrata</taxon>
        <taxon>Octopodidae</taxon>
        <taxon>Octopus</taxon>
    </lineage>
</organism>
<accession>A0A0L8FJD3</accession>
<gene>
    <name evidence="1" type="ORF">OCBIM_22018551mg</name>
</gene>
<protein>
    <submittedName>
        <fullName evidence="1">Uncharacterized protein</fullName>
    </submittedName>
</protein>
<sequence>MEKRNNPFCKISLNSFGLVPKVNHDERTKEDCSKDDYAKAHCKTFNFAVCS</sequence>
<evidence type="ECO:0000313" key="1">
    <source>
        <dbReference type="EMBL" id="KOF63702.1"/>
    </source>
</evidence>
<name>A0A0L8FJD3_OCTBM</name>